<evidence type="ECO:0000256" key="1">
    <source>
        <dbReference type="ARBA" id="ARBA00008775"/>
    </source>
</evidence>
<dbReference type="Proteomes" id="UP000432015">
    <property type="component" value="Unassembled WGS sequence"/>
</dbReference>
<feature type="region of interest" description="Disordered" evidence="3">
    <location>
        <begin position="295"/>
        <end position="318"/>
    </location>
</feature>
<sequence>MLGYPSDWALVDVETSGFRPAEHRVLAVALLTVDSDGEVTGEFSSLLNPGCDPGPVHIHGLTPERLAGSPRFEQIAARIAALLSGRVMVAHNARFDYDFLAQEFVRAGLRLPVEKRLCTLALNRRLSPPTPNMRLGTLAAHYGIVQRRAHDAADDTRVLAGVLRGSLTAAARLGLSLPLVSCPPRRGLSGGGYPARLPKVPCDYRNPGRLTAGGPLVQGMKVAITGDTRTPRAELAAKAAAAGLNMMSMVSRHTSALVTNDPRTSSAKGRRAAAEGVPVIDESTFMRLLRDVRPGVPHELGSPPPAAAPKRAAPSARPAKALTGRRVLVLGGSHPRAASIRNRVTELGGSAAVNLSSSVTDVVMLPGADRDRRTPRIHDLGLPVHDEGWLRDPETTAATPEEAAILVLPRGGATDLPATARTWTVGAAWAHQVTCDIDLVAFALDGDGQVARDEDFVFYGAPEAPGGPITLSADGPAEQSITIDTAHLPPAVERVVIAAAIDGTATFGTVGAVEITVAPGSSEAPLARATLDAGTTERTMLLAEVYRRGPSWRLRAMGQGYDHGLDEVARGYGVDIDD</sequence>
<keyword evidence="2 5" id="KW-0378">Hydrolase</keyword>
<reference evidence="5 6" key="1">
    <citation type="submission" date="2019-11" db="EMBL/GenBank/DDBJ databases">
        <authorList>
            <person name="Cao P."/>
        </authorList>
    </citation>
    <scope>NUCLEOTIDE SEQUENCE [LARGE SCALE GENOMIC DNA]</scope>
    <source>
        <strain evidence="5 6">NEAU-AAG5</strain>
    </source>
</reference>
<dbReference type="Gene3D" id="3.40.50.10190">
    <property type="entry name" value="BRCT domain"/>
    <property type="match status" value="1"/>
</dbReference>
<dbReference type="Pfam" id="PF02342">
    <property type="entry name" value="TerD"/>
    <property type="match status" value="1"/>
</dbReference>
<dbReference type="Pfam" id="PF00929">
    <property type="entry name" value="RNase_T"/>
    <property type="match status" value="1"/>
</dbReference>
<gene>
    <name evidence="5" type="ORF">GNZ18_32000</name>
</gene>
<dbReference type="EMBL" id="WOFH01000013">
    <property type="protein sequence ID" value="MUN41191.1"/>
    <property type="molecule type" value="Genomic_DNA"/>
</dbReference>
<dbReference type="RefSeq" id="WP_156220360.1">
    <property type="nucleotide sequence ID" value="NZ_WOFH01000013.1"/>
</dbReference>
<dbReference type="SUPFAM" id="SSF52113">
    <property type="entry name" value="BRCT domain"/>
    <property type="match status" value="1"/>
</dbReference>
<evidence type="ECO:0000256" key="2">
    <source>
        <dbReference type="ARBA" id="ARBA00022839"/>
    </source>
</evidence>
<dbReference type="SMART" id="SM00479">
    <property type="entry name" value="EXOIII"/>
    <property type="match status" value="1"/>
</dbReference>
<dbReference type="AlphaFoldDB" id="A0A7K1L9U0"/>
<keyword evidence="2 5" id="KW-0269">Exonuclease</keyword>
<dbReference type="Gene3D" id="2.60.60.30">
    <property type="entry name" value="sav2460 like domains"/>
    <property type="match status" value="1"/>
</dbReference>
<dbReference type="InterPro" id="IPR051324">
    <property type="entry name" value="Stress/Tellurium_Resist"/>
</dbReference>
<dbReference type="PANTHER" id="PTHR32097">
    <property type="entry name" value="CAMP-BINDING PROTEIN 1-RELATED"/>
    <property type="match status" value="1"/>
</dbReference>
<name>A0A7K1L9U0_9ACTN</name>
<accession>A0A7K1L9U0</accession>
<dbReference type="InterPro" id="IPR001357">
    <property type="entry name" value="BRCT_dom"/>
</dbReference>
<dbReference type="InterPro" id="IPR003325">
    <property type="entry name" value="TerD"/>
</dbReference>
<dbReference type="FunFam" id="3.30.420.10:FF:000045">
    <property type="entry name" value="3'-5' exonuclease DinG"/>
    <property type="match status" value="1"/>
</dbReference>
<dbReference type="CDD" id="cd06974">
    <property type="entry name" value="TerD_like"/>
    <property type="match status" value="1"/>
</dbReference>
<dbReference type="InterPro" id="IPR036420">
    <property type="entry name" value="BRCT_dom_sf"/>
</dbReference>
<dbReference type="SMART" id="SM00292">
    <property type="entry name" value="BRCT"/>
    <property type="match status" value="2"/>
</dbReference>
<dbReference type="PANTHER" id="PTHR32097:SF4">
    <property type="entry name" value="GENERAL STRESS PROTEIN 16U"/>
    <property type="match status" value="1"/>
</dbReference>
<dbReference type="GO" id="GO:0004527">
    <property type="term" value="F:exonuclease activity"/>
    <property type="evidence" value="ECO:0007669"/>
    <property type="project" value="UniProtKB-KW"/>
</dbReference>
<comment type="similarity">
    <text evidence="1">Belongs to the CAPAB/TerDEXZ family.</text>
</comment>
<evidence type="ECO:0000259" key="4">
    <source>
        <dbReference type="PROSITE" id="PS50172"/>
    </source>
</evidence>
<dbReference type="SUPFAM" id="SSF53098">
    <property type="entry name" value="Ribonuclease H-like"/>
    <property type="match status" value="1"/>
</dbReference>
<evidence type="ECO:0000313" key="5">
    <source>
        <dbReference type="EMBL" id="MUN41191.1"/>
    </source>
</evidence>
<keyword evidence="6" id="KW-1185">Reference proteome</keyword>
<feature type="domain" description="BRCT" evidence="4">
    <location>
        <begin position="317"/>
        <end position="392"/>
    </location>
</feature>
<organism evidence="5 6">
    <name type="scientific">Actinomadura litoris</name>
    <dbReference type="NCBI Taxonomy" id="2678616"/>
    <lineage>
        <taxon>Bacteria</taxon>
        <taxon>Bacillati</taxon>
        <taxon>Actinomycetota</taxon>
        <taxon>Actinomycetes</taxon>
        <taxon>Streptosporangiales</taxon>
        <taxon>Thermomonosporaceae</taxon>
        <taxon>Actinomadura</taxon>
    </lineage>
</organism>
<keyword evidence="2 5" id="KW-0540">Nuclease</keyword>
<dbReference type="InterPro" id="IPR013520">
    <property type="entry name" value="Ribonucl_H"/>
</dbReference>
<dbReference type="InterPro" id="IPR012337">
    <property type="entry name" value="RNaseH-like_sf"/>
</dbReference>
<comment type="caution">
    <text evidence="5">The sequence shown here is derived from an EMBL/GenBank/DDBJ whole genome shotgun (WGS) entry which is preliminary data.</text>
</comment>
<protein>
    <submittedName>
        <fullName evidence="5">DEDDh family exonuclease</fullName>
    </submittedName>
</protein>
<dbReference type="InterPro" id="IPR036397">
    <property type="entry name" value="RNaseH_sf"/>
</dbReference>
<evidence type="ECO:0000313" key="6">
    <source>
        <dbReference type="Proteomes" id="UP000432015"/>
    </source>
</evidence>
<dbReference type="Gene3D" id="3.30.420.10">
    <property type="entry name" value="Ribonuclease H-like superfamily/Ribonuclease H"/>
    <property type="match status" value="1"/>
</dbReference>
<proteinExistence type="inferred from homology"/>
<dbReference type="CDD" id="cd06127">
    <property type="entry name" value="DEDDh"/>
    <property type="match status" value="1"/>
</dbReference>
<dbReference type="PROSITE" id="PS50172">
    <property type="entry name" value="BRCT"/>
    <property type="match status" value="1"/>
</dbReference>
<feature type="compositionally biased region" description="Low complexity" evidence="3">
    <location>
        <begin position="308"/>
        <end position="318"/>
    </location>
</feature>
<evidence type="ECO:0000256" key="3">
    <source>
        <dbReference type="SAM" id="MobiDB-lite"/>
    </source>
</evidence>
<dbReference type="GO" id="GO:0003676">
    <property type="term" value="F:nucleic acid binding"/>
    <property type="evidence" value="ECO:0007669"/>
    <property type="project" value="InterPro"/>
</dbReference>
<dbReference type="NCBIfam" id="NF004719">
    <property type="entry name" value="PRK06063.1"/>
    <property type="match status" value="1"/>
</dbReference>